<name>A0A266LND6_PSEFR</name>
<dbReference type="SUPFAM" id="SSF52540">
    <property type="entry name" value="P-loop containing nucleoside triphosphate hydrolases"/>
    <property type="match status" value="1"/>
</dbReference>
<protein>
    <recommendedName>
        <fullName evidence="1">ABC transporter domain-containing protein</fullName>
    </recommendedName>
</protein>
<organism evidence="2 3">
    <name type="scientific">Pseudomonas fragi</name>
    <dbReference type="NCBI Taxonomy" id="296"/>
    <lineage>
        <taxon>Bacteria</taxon>
        <taxon>Pseudomonadati</taxon>
        <taxon>Pseudomonadota</taxon>
        <taxon>Gammaproteobacteria</taxon>
        <taxon>Pseudomonadales</taxon>
        <taxon>Pseudomonadaceae</taxon>
        <taxon>Pseudomonas</taxon>
    </lineage>
</organism>
<evidence type="ECO:0000259" key="1">
    <source>
        <dbReference type="Pfam" id="PF00005"/>
    </source>
</evidence>
<dbReference type="InterPro" id="IPR003439">
    <property type="entry name" value="ABC_transporter-like_ATP-bd"/>
</dbReference>
<dbReference type="Proteomes" id="UP000216113">
    <property type="component" value="Unassembled WGS sequence"/>
</dbReference>
<dbReference type="GO" id="GO:0016887">
    <property type="term" value="F:ATP hydrolysis activity"/>
    <property type="evidence" value="ECO:0007669"/>
    <property type="project" value="InterPro"/>
</dbReference>
<dbReference type="PANTHER" id="PTHR42798">
    <property type="entry name" value="LIPOPROTEIN-RELEASING SYSTEM ATP-BINDING PROTEIN LOLD"/>
    <property type="match status" value="1"/>
</dbReference>
<dbReference type="Gene3D" id="3.40.50.300">
    <property type="entry name" value="P-loop containing nucleotide triphosphate hydrolases"/>
    <property type="match status" value="1"/>
</dbReference>
<comment type="caution">
    <text evidence="2">The sequence shown here is derived from an EMBL/GenBank/DDBJ whole genome shotgun (WGS) entry which is preliminary data.</text>
</comment>
<dbReference type="EMBL" id="NQKL01000026">
    <property type="protein sequence ID" value="OZY39588.1"/>
    <property type="molecule type" value="Genomic_DNA"/>
</dbReference>
<evidence type="ECO:0000313" key="3">
    <source>
        <dbReference type="Proteomes" id="UP000216113"/>
    </source>
</evidence>
<sequence length="111" mass="11839">MSGEIPSSSAPLFQLVNVSRSYFNGHSCADALRSINLNIHAGEMVAIVGASGSGKSTLLNVLGCLVPPSQGQYILRGRSVTSLTSDELADLRRGTFGFVFQRYHLLVAARI</sequence>
<proteinExistence type="predicted"/>
<dbReference type="GO" id="GO:0005524">
    <property type="term" value="F:ATP binding"/>
    <property type="evidence" value="ECO:0007669"/>
    <property type="project" value="InterPro"/>
</dbReference>
<gene>
    <name evidence="2" type="ORF">CJF43_22245</name>
</gene>
<dbReference type="PANTHER" id="PTHR42798:SF2">
    <property type="entry name" value="ABC TRANSPORTER ATP-BINDING PROTEIN MG467-RELATED"/>
    <property type="match status" value="1"/>
</dbReference>
<dbReference type="InterPro" id="IPR027417">
    <property type="entry name" value="P-loop_NTPase"/>
</dbReference>
<dbReference type="AlphaFoldDB" id="A0A266LND6"/>
<evidence type="ECO:0000313" key="2">
    <source>
        <dbReference type="EMBL" id="OZY39588.1"/>
    </source>
</evidence>
<accession>A0A266LND6</accession>
<dbReference type="Pfam" id="PF00005">
    <property type="entry name" value="ABC_tran"/>
    <property type="match status" value="1"/>
</dbReference>
<reference evidence="2 3" key="1">
    <citation type="submission" date="2017-08" db="EMBL/GenBank/DDBJ databases">
        <title>Genomic and metabolic characterisation of spoilage-associated Pseudomonas species.</title>
        <authorList>
            <person name="Stanborough T."/>
            <person name="Fegan N."/>
            <person name="Powell S.M."/>
            <person name="Singh T."/>
            <person name="Tamplin M.L."/>
            <person name="Chandry P.S."/>
        </authorList>
    </citation>
    <scope>NUCLEOTIDE SEQUENCE [LARGE SCALE GENOMIC DNA]</scope>
    <source>
        <strain evidence="2 3">F1820</strain>
    </source>
</reference>
<feature type="domain" description="ABC transporter" evidence="1">
    <location>
        <begin position="32"/>
        <end position="106"/>
    </location>
</feature>